<dbReference type="PROSITE" id="PS00028">
    <property type="entry name" value="ZINC_FINGER_C2H2_1"/>
    <property type="match status" value="2"/>
</dbReference>
<dbReference type="PROSITE" id="PS50157">
    <property type="entry name" value="ZINC_FINGER_C2H2_2"/>
    <property type="match status" value="2"/>
</dbReference>
<evidence type="ECO:0000313" key="12">
    <source>
        <dbReference type="Proteomes" id="UP000478052"/>
    </source>
</evidence>
<dbReference type="EMBL" id="VUJU01010157">
    <property type="protein sequence ID" value="KAF0715560.1"/>
    <property type="molecule type" value="Genomic_DNA"/>
</dbReference>
<dbReference type="OrthoDB" id="6601382at2759"/>
<dbReference type="GO" id="GO:0010468">
    <property type="term" value="P:regulation of gene expression"/>
    <property type="evidence" value="ECO:0007669"/>
    <property type="project" value="TreeGrafter"/>
</dbReference>
<comment type="caution">
    <text evidence="11">The sequence shown here is derived from an EMBL/GenBank/DDBJ whole genome shotgun (WGS) entry which is preliminary data.</text>
</comment>
<accession>A0A6G0VZF1</accession>
<reference evidence="11 12" key="1">
    <citation type="submission" date="2019-08" db="EMBL/GenBank/DDBJ databases">
        <title>Whole genome of Aphis craccivora.</title>
        <authorList>
            <person name="Voronova N.V."/>
            <person name="Shulinski R.S."/>
            <person name="Bandarenka Y.V."/>
            <person name="Zhorov D.G."/>
            <person name="Warner D."/>
        </authorList>
    </citation>
    <scope>NUCLEOTIDE SEQUENCE [LARGE SCALE GENOMIC DNA]</scope>
    <source>
        <strain evidence="11">180601</strain>
        <tissue evidence="11">Whole Body</tissue>
    </source>
</reference>
<dbReference type="FunFam" id="3.30.160.60:FF:000100">
    <property type="entry name" value="Zinc finger 45-like"/>
    <property type="match status" value="1"/>
</dbReference>
<dbReference type="InterPro" id="IPR036236">
    <property type="entry name" value="Znf_C2H2_sf"/>
</dbReference>
<dbReference type="GO" id="GO:0008270">
    <property type="term" value="F:zinc ion binding"/>
    <property type="evidence" value="ECO:0007669"/>
    <property type="project" value="UniProtKB-KW"/>
</dbReference>
<evidence type="ECO:0000256" key="6">
    <source>
        <dbReference type="ARBA" id="ARBA00023125"/>
    </source>
</evidence>
<evidence type="ECO:0000256" key="8">
    <source>
        <dbReference type="PROSITE-ProRule" id="PRU00042"/>
    </source>
</evidence>
<dbReference type="GO" id="GO:0005634">
    <property type="term" value="C:nucleus"/>
    <property type="evidence" value="ECO:0007669"/>
    <property type="project" value="UniProtKB-SubCell"/>
</dbReference>
<protein>
    <submittedName>
        <fullName evidence="11">C2H2-type domain-containing protein</fullName>
    </submittedName>
</protein>
<evidence type="ECO:0000256" key="2">
    <source>
        <dbReference type="ARBA" id="ARBA00022723"/>
    </source>
</evidence>
<dbReference type="PANTHER" id="PTHR16515:SF49">
    <property type="entry name" value="GASTRULA ZINC FINGER PROTEIN XLCGF49.1-LIKE-RELATED"/>
    <property type="match status" value="1"/>
</dbReference>
<evidence type="ECO:0000256" key="5">
    <source>
        <dbReference type="ARBA" id="ARBA00022833"/>
    </source>
</evidence>
<dbReference type="InterPro" id="IPR013087">
    <property type="entry name" value="Znf_C2H2_type"/>
</dbReference>
<dbReference type="SUPFAM" id="SSF57667">
    <property type="entry name" value="beta-beta-alpha zinc fingers"/>
    <property type="match status" value="1"/>
</dbReference>
<gene>
    <name evidence="11" type="ORF">FWK35_00022916</name>
</gene>
<comment type="subcellular location">
    <subcellularLocation>
        <location evidence="1">Nucleus</location>
    </subcellularLocation>
</comment>
<evidence type="ECO:0000313" key="11">
    <source>
        <dbReference type="EMBL" id="KAF0715560.1"/>
    </source>
</evidence>
<keyword evidence="5" id="KW-0862">Zinc</keyword>
<name>A0A6G0VZF1_APHCR</name>
<keyword evidence="12" id="KW-1185">Reference proteome</keyword>
<keyword evidence="3" id="KW-0677">Repeat</keyword>
<dbReference type="Proteomes" id="UP000478052">
    <property type="component" value="Unassembled WGS sequence"/>
</dbReference>
<dbReference type="Gene3D" id="3.30.160.60">
    <property type="entry name" value="Classic Zinc Finger"/>
    <property type="match status" value="2"/>
</dbReference>
<keyword evidence="2" id="KW-0479">Metal-binding</keyword>
<keyword evidence="7" id="KW-0539">Nucleus</keyword>
<evidence type="ECO:0000256" key="7">
    <source>
        <dbReference type="ARBA" id="ARBA00023242"/>
    </source>
</evidence>
<dbReference type="Pfam" id="PF00096">
    <property type="entry name" value="zf-C2H2"/>
    <property type="match status" value="2"/>
</dbReference>
<sequence>MSFVCDECQQTFKHNSSLKRHMIQKHNIVSKEVQQDFKCTKCEKKFTQRKNMLRHLKTHPQMYDDDHVDNPSESGPLEKVRKDDSKQSEQINGDLQSQIPTGYEYSMIEYSSLDEQMFKAKLYIHKFGVENVIPWIMAMRNENKVTYLATNALKPSSNTIIFKKRYRCHHNTRPKANSTP</sequence>
<dbReference type="SMART" id="SM00355">
    <property type="entry name" value="ZnF_C2H2"/>
    <property type="match status" value="2"/>
</dbReference>
<feature type="domain" description="C2H2-type" evidence="10">
    <location>
        <begin position="3"/>
        <end position="26"/>
    </location>
</feature>
<evidence type="ECO:0000259" key="10">
    <source>
        <dbReference type="PROSITE" id="PS50157"/>
    </source>
</evidence>
<evidence type="ECO:0000256" key="9">
    <source>
        <dbReference type="SAM" id="MobiDB-lite"/>
    </source>
</evidence>
<feature type="domain" description="C2H2-type" evidence="10">
    <location>
        <begin position="37"/>
        <end position="59"/>
    </location>
</feature>
<dbReference type="GO" id="GO:0003677">
    <property type="term" value="F:DNA binding"/>
    <property type="evidence" value="ECO:0007669"/>
    <property type="project" value="UniProtKB-KW"/>
</dbReference>
<evidence type="ECO:0000256" key="4">
    <source>
        <dbReference type="ARBA" id="ARBA00022771"/>
    </source>
</evidence>
<organism evidence="11 12">
    <name type="scientific">Aphis craccivora</name>
    <name type="common">Cowpea aphid</name>
    <dbReference type="NCBI Taxonomy" id="307492"/>
    <lineage>
        <taxon>Eukaryota</taxon>
        <taxon>Metazoa</taxon>
        <taxon>Ecdysozoa</taxon>
        <taxon>Arthropoda</taxon>
        <taxon>Hexapoda</taxon>
        <taxon>Insecta</taxon>
        <taxon>Pterygota</taxon>
        <taxon>Neoptera</taxon>
        <taxon>Paraneoptera</taxon>
        <taxon>Hemiptera</taxon>
        <taxon>Sternorrhyncha</taxon>
        <taxon>Aphidomorpha</taxon>
        <taxon>Aphidoidea</taxon>
        <taxon>Aphididae</taxon>
        <taxon>Aphidini</taxon>
        <taxon>Aphis</taxon>
        <taxon>Aphis</taxon>
    </lineage>
</organism>
<proteinExistence type="predicted"/>
<feature type="non-terminal residue" evidence="11">
    <location>
        <position position="180"/>
    </location>
</feature>
<dbReference type="InterPro" id="IPR050331">
    <property type="entry name" value="Zinc_finger"/>
</dbReference>
<evidence type="ECO:0000256" key="1">
    <source>
        <dbReference type="ARBA" id="ARBA00004123"/>
    </source>
</evidence>
<dbReference type="PANTHER" id="PTHR16515">
    <property type="entry name" value="PR DOMAIN ZINC FINGER PROTEIN"/>
    <property type="match status" value="1"/>
</dbReference>
<feature type="compositionally biased region" description="Basic and acidic residues" evidence="9">
    <location>
        <begin position="62"/>
        <end position="87"/>
    </location>
</feature>
<keyword evidence="4 8" id="KW-0863">Zinc-finger</keyword>
<dbReference type="AlphaFoldDB" id="A0A6G0VZF1"/>
<evidence type="ECO:0000256" key="3">
    <source>
        <dbReference type="ARBA" id="ARBA00022737"/>
    </source>
</evidence>
<feature type="region of interest" description="Disordered" evidence="9">
    <location>
        <begin position="58"/>
        <end position="96"/>
    </location>
</feature>
<keyword evidence="6" id="KW-0238">DNA-binding</keyword>